<keyword evidence="1" id="KW-1133">Transmembrane helix</keyword>
<dbReference type="InterPro" id="IPR010266">
    <property type="entry name" value="NnrS"/>
</dbReference>
<feature type="transmembrane region" description="Helical" evidence="1">
    <location>
        <begin position="175"/>
        <end position="194"/>
    </location>
</feature>
<keyword evidence="1" id="KW-0472">Membrane</keyword>
<feature type="transmembrane region" description="Helical" evidence="1">
    <location>
        <begin position="51"/>
        <end position="74"/>
    </location>
</feature>
<dbReference type="RefSeq" id="WP_216129246.1">
    <property type="nucleotide sequence ID" value="NZ_CP064782.1"/>
</dbReference>
<sequence>MKLPALFSAPHRIFFWEAIVLALLLMGAWAWDMAARYGGWGTPPVWTLPPLWWHGLSMVYGMLPCFMFGFLMTALPKWVGGPALTLPRYLPAALAVGGGWLLLLMAPAALLVGGALVMAGWAWGLYQLARSAWIGPKGRHDGYVYGVLLPLAWGWLSGALALGALAEKAGNGVDIALQAGLWGFALPIFFVVAHRMVPFFTQSALAHYRAERPRLHLFLGLGALMLHGLLQILGAWYWTWLPDGVGAVAVGLLAWRWQPWRVRKIPMLAMLHLAVVWLALGLALSCLQSLLQLAGVAWAGWGPLHVLTLGFMCSLLLGMGTRVSLGHSGRSFSWDRRIWPLFLIFQFVPLLRLAGDFLASGAWWHPFVLASVLWLMVFAVWGIPYLGIYCRPRPDGQPG</sequence>
<dbReference type="KEGG" id="aiq:Azoinq_10670"/>
<feature type="transmembrane region" description="Helical" evidence="1">
    <location>
        <begin position="240"/>
        <end position="257"/>
    </location>
</feature>
<feature type="transmembrane region" description="Helical" evidence="1">
    <location>
        <begin position="297"/>
        <end position="317"/>
    </location>
</feature>
<feature type="transmembrane region" description="Helical" evidence="1">
    <location>
        <begin position="215"/>
        <end position="234"/>
    </location>
</feature>
<accession>A0A975SLX7</accession>
<evidence type="ECO:0000313" key="3">
    <source>
        <dbReference type="Proteomes" id="UP000683428"/>
    </source>
</evidence>
<feature type="transmembrane region" description="Helical" evidence="1">
    <location>
        <begin position="338"/>
        <end position="355"/>
    </location>
</feature>
<evidence type="ECO:0000313" key="2">
    <source>
        <dbReference type="EMBL" id="QWT48320.1"/>
    </source>
</evidence>
<proteinExistence type="predicted"/>
<dbReference type="EMBL" id="CP064782">
    <property type="protein sequence ID" value="QWT48320.1"/>
    <property type="molecule type" value="Genomic_DNA"/>
</dbReference>
<feature type="transmembrane region" description="Helical" evidence="1">
    <location>
        <begin position="12"/>
        <end position="31"/>
    </location>
</feature>
<name>A0A975SLX7_9RHOO</name>
<reference evidence="2" key="1">
    <citation type="submission" date="2020-11" db="EMBL/GenBank/DDBJ databases">
        <title>Azospira inquinata sp. nov.</title>
        <authorList>
            <person name="Moe W.M."/>
            <person name="Mikes M.C."/>
        </authorList>
    </citation>
    <scope>NUCLEOTIDE SEQUENCE</scope>
    <source>
        <strain evidence="2">Azo-3</strain>
    </source>
</reference>
<gene>
    <name evidence="2" type="ORF">Azoinq_10670</name>
</gene>
<keyword evidence="1" id="KW-0812">Transmembrane</keyword>
<dbReference type="Pfam" id="PF05940">
    <property type="entry name" value="NnrS"/>
    <property type="match status" value="1"/>
</dbReference>
<feature type="transmembrane region" description="Helical" evidence="1">
    <location>
        <begin position="109"/>
        <end position="130"/>
    </location>
</feature>
<dbReference type="AlphaFoldDB" id="A0A975SLX7"/>
<organism evidence="2 3">
    <name type="scientific">Azospira inquinata</name>
    <dbReference type="NCBI Taxonomy" id="2785627"/>
    <lineage>
        <taxon>Bacteria</taxon>
        <taxon>Pseudomonadati</taxon>
        <taxon>Pseudomonadota</taxon>
        <taxon>Betaproteobacteria</taxon>
        <taxon>Rhodocyclales</taxon>
        <taxon>Rhodocyclaceae</taxon>
        <taxon>Azospira</taxon>
    </lineage>
</organism>
<keyword evidence="3" id="KW-1185">Reference proteome</keyword>
<feature type="transmembrane region" description="Helical" evidence="1">
    <location>
        <begin position="142"/>
        <end position="163"/>
    </location>
</feature>
<protein>
    <submittedName>
        <fullName evidence="2">NnrS family protein</fullName>
    </submittedName>
</protein>
<evidence type="ECO:0000256" key="1">
    <source>
        <dbReference type="SAM" id="Phobius"/>
    </source>
</evidence>
<dbReference type="Proteomes" id="UP000683428">
    <property type="component" value="Chromosome"/>
</dbReference>
<feature type="transmembrane region" description="Helical" evidence="1">
    <location>
        <begin position="269"/>
        <end position="291"/>
    </location>
</feature>
<feature type="transmembrane region" description="Helical" evidence="1">
    <location>
        <begin position="367"/>
        <end position="388"/>
    </location>
</feature>
<feature type="transmembrane region" description="Helical" evidence="1">
    <location>
        <begin position="86"/>
        <end position="103"/>
    </location>
</feature>